<keyword evidence="4" id="KW-0804">Transcription</keyword>
<dbReference type="FunFam" id="1.10.10.10:FF:000001">
    <property type="entry name" value="LysR family transcriptional regulator"/>
    <property type="match status" value="1"/>
</dbReference>
<dbReference type="Pfam" id="PF00126">
    <property type="entry name" value="HTH_1"/>
    <property type="match status" value="1"/>
</dbReference>
<dbReference type="PROSITE" id="PS50931">
    <property type="entry name" value="HTH_LYSR"/>
    <property type="match status" value="1"/>
</dbReference>
<dbReference type="PATRIC" id="fig|1178482.3.peg.1183"/>
<dbReference type="eggNOG" id="COG0583">
    <property type="taxonomic scope" value="Bacteria"/>
</dbReference>
<dbReference type="STRING" id="1178482.AR456_16905"/>
<evidence type="ECO:0000256" key="2">
    <source>
        <dbReference type="ARBA" id="ARBA00023015"/>
    </source>
</evidence>
<evidence type="ECO:0000256" key="3">
    <source>
        <dbReference type="ARBA" id="ARBA00023125"/>
    </source>
</evidence>
<dbReference type="EMBL" id="AVBC01000019">
    <property type="protein sequence ID" value="ERL52312.1"/>
    <property type="molecule type" value="Genomic_DNA"/>
</dbReference>
<dbReference type="InterPro" id="IPR036388">
    <property type="entry name" value="WH-like_DNA-bd_sf"/>
</dbReference>
<proteinExistence type="inferred from homology"/>
<dbReference type="CDD" id="cd08422">
    <property type="entry name" value="PBP2_CrgA_like"/>
    <property type="match status" value="1"/>
</dbReference>
<accession>W1N9V1</accession>
<evidence type="ECO:0000256" key="1">
    <source>
        <dbReference type="ARBA" id="ARBA00009437"/>
    </source>
</evidence>
<evidence type="ECO:0000256" key="4">
    <source>
        <dbReference type="ARBA" id="ARBA00023163"/>
    </source>
</evidence>
<dbReference type="AlphaFoldDB" id="W1N9V1"/>
<keyword evidence="3" id="KW-0238">DNA-binding</keyword>
<reference evidence="6 7" key="1">
    <citation type="submission" date="2013-08" db="EMBL/GenBank/DDBJ databases">
        <title>draft genome of Halomonas huanghegensis, strain BJGMM-B45T.</title>
        <authorList>
            <person name="Miao C."/>
            <person name="Wan Y."/>
            <person name="Jin W."/>
        </authorList>
    </citation>
    <scope>NUCLEOTIDE SEQUENCE [LARGE SCALE GENOMIC DNA]</scope>
    <source>
        <strain evidence="6 7">BJGMM-B45</strain>
    </source>
</reference>
<gene>
    <name evidence="6" type="ORF">BJB45_10110</name>
</gene>
<evidence type="ECO:0000259" key="5">
    <source>
        <dbReference type="PROSITE" id="PS50931"/>
    </source>
</evidence>
<feature type="domain" description="HTH lysR-type" evidence="5">
    <location>
        <begin position="1"/>
        <end position="61"/>
    </location>
</feature>
<comment type="similarity">
    <text evidence="1">Belongs to the LysR transcriptional regulatory family.</text>
</comment>
<dbReference type="GO" id="GO:0003700">
    <property type="term" value="F:DNA-binding transcription factor activity"/>
    <property type="evidence" value="ECO:0007669"/>
    <property type="project" value="InterPro"/>
</dbReference>
<dbReference type="Proteomes" id="UP000019113">
    <property type="component" value="Unassembled WGS sequence"/>
</dbReference>
<dbReference type="InterPro" id="IPR005119">
    <property type="entry name" value="LysR_subst-bd"/>
</dbReference>
<dbReference type="InterPro" id="IPR058163">
    <property type="entry name" value="LysR-type_TF_proteobact-type"/>
</dbReference>
<dbReference type="SUPFAM" id="SSF53850">
    <property type="entry name" value="Periplasmic binding protein-like II"/>
    <property type="match status" value="1"/>
</dbReference>
<dbReference type="GO" id="GO:0006351">
    <property type="term" value="P:DNA-templated transcription"/>
    <property type="evidence" value="ECO:0007669"/>
    <property type="project" value="TreeGrafter"/>
</dbReference>
<dbReference type="InterPro" id="IPR000847">
    <property type="entry name" value="LysR_HTH_N"/>
</dbReference>
<comment type="caution">
    <text evidence="6">The sequence shown here is derived from an EMBL/GenBank/DDBJ whole genome shotgun (WGS) entry which is preliminary data.</text>
</comment>
<keyword evidence="7" id="KW-1185">Reference proteome</keyword>
<evidence type="ECO:0000313" key="6">
    <source>
        <dbReference type="EMBL" id="ERL52312.1"/>
    </source>
</evidence>
<name>W1N9V1_9GAMM</name>
<dbReference type="SUPFAM" id="SSF46785">
    <property type="entry name" value="Winged helix' DNA-binding domain"/>
    <property type="match status" value="1"/>
</dbReference>
<dbReference type="GO" id="GO:0043565">
    <property type="term" value="F:sequence-specific DNA binding"/>
    <property type="evidence" value="ECO:0007669"/>
    <property type="project" value="TreeGrafter"/>
</dbReference>
<dbReference type="PANTHER" id="PTHR30537">
    <property type="entry name" value="HTH-TYPE TRANSCRIPTIONAL REGULATOR"/>
    <property type="match status" value="1"/>
</dbReference>
<organism evidence="6 7">
    <name type="scientific">Halomonas huangheensis</name>
    <dbReference type="NCBI Taxonomy" id="1178482"/>
    <lineage>
        <taxon>Bacteria</taxon>
        <taxon>Pseudomonadati</taxon>
        <taxon>Pseudomonadota</taxon>
        <taxon>Gammaproteobacteria</taxon>
        <taxon>Oceanospirillales</taxon>
        <taxon>Halomonadaceae</taxon>
        <taxon>Halomonas</taxon>
    </lineage>
</organism>
<protein>
    <recommendedName>
        <fullName evidence="5">HTH lysR-type domain-containing protein</fullName>
    </recommendedName>
</protein>
<dbReference type="Gene3D" id="1.10.10.10">
    <property type="entry name" value="Winged helix-like DNA-binding domain superfamily/Winged helix DNA-binding domain"/>
    <property type="match status" value="1"/>
</dbReference>
<dbReference type="PANTHER" id="PTHR30537:SF5">
    <property type="entry name" value="HTH-TYPE TRANSCRIPTIONAL ACTIVATOR TTDR-RELATED"/>
    <property type="match status" value="1"/>
</dbReference>
<dbReference type="InterPro" id="IPR036390">
    <property type="entry name" value="WH_DNA-bd_sf"/>
</dbReference>
<keyword evidence="2" id="KW-0805">Transcription regulation</keyword>
<sequence length="298" mass="32552">MLGGSLEDLQAFCSVVELGSISAAARDLSETKGSISRRISRLEGRLGVALLARTPRAVSPTEEGMRFHGRAREALTLLADATEGARSARAAPQGLLRVTAPVDIGVDLLPPLVVEFHRQHPQIRVELVMTDTPLDLTAHRIDMALRAGGHDLPDMNYRASPIADLTISLHASPRYIEEHGLPEHPEDLQQHALVTSLSHQGTAPLILQRRGRRYEIENRAQLRTSDYASLARLLIAGGGIGPLPNLIARGAVERGELVEILPDMLVHDGKLHAITLRGLDAPVRVRLFREFLRESLMG</sequence>
<evidence type="ECO:0000313" key="7">
    <source>
        <dbReference type="Proteomes" id="UP000019113"/>
    </source>
</evidence>
<dbReference type="Pfam" id="PF03466">
    <property type="entry name" value="LysR_substrate"/>
    <property type="match status" value="1"/>
</dbReference>
<dbReference type="Gene3D" id="3.40.190.290">
    <property type="match status" value="1"/>
</dbReference>